<accession>A0A2K2D7B8</accession>
<evidence type="ECO:0000313" key="2">
    <source>
        <dbReference type="EMBL" id="PNT70178.1"/>
    </source>
</evidence>
<gene>
    <name evidence="2" type="ORF">BRADI_2g07206v3</name>
</gene>
<evidence type="ECO:0000313" key="3">
    <source>
        <dbReference type="EnsemblPlants" id="PNT70178"/>
    </source>
</evidence>
<dbReference type="EMBL" id="CM000881">
    <property type="protein sequence ID" value="PNT70178.1"/>
    <property type="molecule type" value="Genomic_DNA"/>
</dbReference>
<reference evidence="3" key="3">
    <citation type="submission" date="2018-08" db="UniProtKB">
        <authorList>
            <consortium name="EnsemblPlants"/>
        </authorList>
    </citation>
    <scope>IDENTIFICATION</scope>
    <source>
        <strain evidence="3">cv. Bd21</strain>
    </source>
</reference>
<feature type="compositionally biased region" description="Gly residues" evidence="1">
    <location>
        <begin position="160"/>
        <end position="171"/>
    </location>
</feature>
<reference evidence="2 3" key="1">
    <citation type="journal article" date="2010" name="Nature">
        <title>Genome sequencing and analysis of the model grass Brachypodium distachyon.</title>
        <authorList>
            <consortium name="International Brachypodium Initiative"/>
        </authorList>
    </citation>
    <scope>NUCLEOTIDE SEQUENCE [LARGE SCALE GENOMIC DNA]</scope>
    <source>
        <strain evidence="2 3">Bd21</strain>
    </source>
</reference>
<feature type="compositionally biased region" description="Basic and acidic residues" evidence="1">
    <location>
        <begin position="149"/>
        <end position="159"/>
    </location>
</feature>
<feature type="compositionally biased region" description="Basic and acidic residues" evidence="1">
    <location>
        <begin position="127"/>
        <end position="136"/>
    </location>
</feature>
<evidence type="ECO:0000256" key="1">
    <source>
        <dbReference type="SAM" id="MobiDB-lite"/>
    </source>
</evidence>
<protein>
    <submittedName>
        <fullName evidence="2 3">Uncharacterized protein</fullName>
    </submittedName>
</protein>
<keyword evidence="4" id="KW-1185">Reference proteome</keyword>
<dbReference type="Proteomes" id="UP000008810">
    <property type="component" value="Chromosome 2"/>
</dbReference>
<feature type="compositionally biased region" description="Low complexity" evidence="1">
    <location>
        <begin position="87"/>
        <end position="97"/>
    </location>
</feature>
<proteinExistence type="predicted"/>
<dbReference type="InParanoid" id="A0A2K2D7B8"/>
<dbReference type="Gramene" id="PNT70178">
    <property type="protein sequence ID" value="PNT70178"/>
    <property type="gene ID" value="BRADI_2g07206v3"/>
</dbReference>
<dbReference type="AlphaFoldDB" id="A0A2K2D7B8"/>
<name>A0A2K2D7B8_BRADI</name>
<feature type="compositionally biased region" description="Gly residues" evidence="1">
    <location>
        <begin position="115"/>
        <end position="126"/>
    </location>
</feature>
<sequence>MAIASRCCGIRGRMRAMSYPQYYPNVHMAEPIIRMSEPRSERLSFGQESFLRSPHSRLPLNRTNDAGFVPDQGALLPAAGAAEHGVAPAPAAGCRQRGGLRLRGHQSPPRARGLPGAGPQGGGAGAERGRGADARGRGARGGGRGRGGGRREGRGDRRGGGAGEGAGGPGEGRAHPGAHGRDAQLRRATGGRPVGAVVATTYRPCVPRTSSRVITCSCRVDLFYDNGKTE</sequence>
<dbReference type="EnsemblPlants" id="PNT70178">
    <property type="protein sequence ID" value="PNT70178"/>
    <property type="gene ID" value="BRADI_2g07206v3"/>
</dbReference>
<evidence type="ECO:0000313" key="4">
    <source>
        <dbReference type="Proteomes" id="UP000008810"/>
    </source>
</evidence>
<reference evidence="2" key="2">
    <citation type="submission" date="2017-06" db="EMBL/GenBank/DDBJ databases">
        <title>WGS assembly of Brachypodium distachyon.</title>
        <authorList>
            <consortium name="The International Brachypodium Initiative"/>
            <person name="Lucas S."/>
            <person name="Harmon-Smith M."/>
            <person name="Lail K."/>
            <person name="Tice H."/>
            <person name="Grimwood J."/>
            <person name="Bruce D."/>
            <person name="Barry K."/>
            <person name="Shu S."/>
            <person name="Lindquist E."/>
            <person name="Wang M."/>
            <person name="Pitluck S."/>
            <person name="Vogel J.P."/>
            <person name="Garvin D.F."/>
            <person name="Mockler T.C."/>
            <person name="Schmutz J."/>
            <person name="Rokhsar D."/>
            <person name="Bevan M.W."/>
        </authorList>
    </citation>
    <scope>NUCLEOTIDE SEQUENCE</scope>
    <source>
        <strain evidence="2">Bd21</strain>
    </source>
</reference>
<feature type="region of interest" description="Disordered" evidence="1">
    <location>
        <begin position="87"/>
        <end position="192"/>
    </location>
</feature>
<organism evidence="2">
    <name type="scientific">Brachypodium distachyon</name>
    <name type="common">Purple false brome</name>
    <name type="synonym">Trachynia distachya</name>
    <dbReference type="NCBI Taxonomy" id="15368"/>
    <lineage>
        <taxon>Eukaryota</taxon>
        <taxon>Viridiplantae</taxon>
        <taxon>Streptophyta</taxon>
        <taxon>Embryophyta</taxon>
        <taxon>Tracheophyta</taxon>
        <taxon>Spermatophyta</taxon>
        <taxon>Magnoliopsida</taxon>
        <taxon>Liliopsida</taxon>
        <taxon>Poales</taxon>
        <taxon>Poaceae</taxon>
        <taxon>BOP clade</taxon>
        <taxon>Pooideae</taxon>
        <taxon>Stipodae</taxon>
        <taxon>Brachypodieae</taxon>
        <taxon>Brachypodium</taxon>
    </lineage>
</organism>